<evidence type="ECO:0000313" key="4">
    <source>
        <dbReference type="EMBL" id="CRZ35351.1"/>
    </source>
</evidence>
<dbReference type="NCBIfam" id="TIGR02865">
    <property type="entry name" value="spore_II_E"/>
    <property type="match status" value="1"/>
</dbReference>
<proteinExistence type="predicted"/>
<dbReference type="InterPro" id="IPR014221">
    <property type="entry name" value="SpoII_E"/>
</dbReference>
<dbReference type="Gene3D" id="3.60.40.10">
    <property type="entry name" value="PPM-type phosphatase domain"/>
    <property type="match status" value="1"/>
</dbReference>
<keyword evidence="2" id="KW-1133">Transmembrane helix</keyword>
<sequence length="768" mass="85526">MYNLIRTKLRNNIILVYIIGFVIARASFLGISPLAIGYFAAAYFEKASTGLLFVTILLGIGTVMPPTMVLKYLLTLVSSIVVFESPILKKKELPARVYFYIPSVILGVFAMMEAAAYGWNIDLIIMAVLEALIAYVSGVIFSQGTGFLIKQPKGTKMTNEEMISLSIMVAVIIYATPEFGSPYIAPIETVVYFIILLFTYKYGVGQGAVTGAVAGFALTLRGEPVHVVSMLTLMGIIPALFRSLGRIPTATIFSLIAFILGLIYEDMTVSVREIGAICSAILVFVLLPKSIIYRVDYDNDEPGNVLLSAENVKKLANARMKIFSDSFLKLSKILDSITDRQSKTGRKELDDIFEDLSERLCKNCDNCSFCWDVHFEETYKSACQLFEVAEKKGYIDKKDIPSYLMENCICTDELVLEANRGFEIARLNNIWANRLAESREVIAGQLRQISDVIHSLTGDIYKAARVMEKEEDKVVRKLKIKHIDVKNIAIFEKADKHKEIIINAALGRNRFITTKEVASLISDALGTKFVVSQASKSMLSKKYEEYIFVEDTKFKLLTGMARAMKDNISGDNFSVLRLENGEVMLALSDGMGTGKEAGDESETVLALLEQLLEAGFDSEIAVRLINSNLVLKADRQTFSTLDMATVNLYTGVCELVKIGAASTFIKRDGWVETISCSTLPIGMFKTVDYDSVNKKLYEGDIIIMVTDGVLDCFPEENKEAYMEKLIMDINSNNPQEIANRILEHALSQKNYIPIDDMTIITAGIWRKN</sequence>
<evidence type="ECO:0000256" key="1">
    <source>
        <dbReference type="ARBA" id="ARBA00022801"/>
    </source>
</evidence>
<keyword evidence="1" id="KW-0378">Hydrolase</keyword>
<feature type="transmembrane region" description="Helical" evidence="2">
    <location>
        <begin position="162"/>
        <end position="184"/>
    </location>
</feature>
<feature type="transmembrane region" description="Helical" evidence="2">
    <location>
        <begin position="225"/>
        <end position="241"/>
    </location>
</feature>
<feature type="transmembrane region" description="Helical" evidence="2">
    <location>
        <begin position="190"/>
        <end position="218"/>
    </location>
</feature>
<feature type="transmembrane region" description="Helical" evidence="2">
    <location>
        <begin position="97"/>
        <end position="117"/>
    </location>
</feature>
<dbReference type="InterPro" id="IPR001932">
    <property type="entry name" value="PPM-type_phosphatase-like_dom"/>
</dbReference>
<dbReference type="EMBL" id="CVTD020000024">
    <property type="protein sequence ID" value="CRZ35351.1"/>
    <property type="molecule type" value="Genomic_DNA"/>
</dbReference>
<dbReference type="PANTHER" id="PTHR43156:SF2">
    <property type="entry name" value="STAGE II SPORULATION PROTEIN E"/>
    <property type="match status" value="1"/>
</dbReference>
<keyword evidence="2" id="KW-0812">Transmembrane</keyword>
<feature type="transmembrane region" description="Helical" evidence="2">
    <location>
        <begin position="276"/>
        <end position="295"/>
    </location>
</feature>
<gene>
    <name evidence="4" type="ORF">HHT355_2153</name>
</gene>
<dbReference type="Proteomes" id="UP000236497">
    <property type="component" value="Unassembled WGS sequence"/>
</dbReference>
<feature type="transmembrane region" description="Helical" evidence="2">
    <location>
        <begin position="51"/>
        <end position="76"/>
    </location>
</feature>
<dbReference type="PANTHER" id="PTHR43156">
    <property type="entry name" value="STAGE II SPORULATION PROTEIN E-RELATED"/>
    <property type="match status" value="1"/>
</dbReference>
<dbReference type="GO" id="GO:0004722">
    <property type="term" value="F:protein serine/threonine phosphatase activity"/>
    <property type="evidence" value="ECO:0007669"/>
    <property type="project" value="InterPro"/>
</dbReference>
<keyword evidence="5" id="KW-1185">Reference proteome</keyword>
<feature type="transmembrane region" description="Helical" evidence="2">
    <location>
        <begin position="247"/>
        <end position="264"/>
    </location>
</feature>
<dbReference type="SUPFAM" id="SSF81606">
    <property type="entry name" value="PP2C-like"/>
    <property type="match status" value="1"/>
</dbReference>
<dbReference type="Pfam" id="PF07228">
    <property type="entry name" value="SpoIIE"/>
    <property type="match status" value="1"/>
</dbReference>
<accession>A0A0H5SKM9</accession>
<dbReference type="Pfam" id="PF19732">
    <property type="entry name" value="SpoIIE_N"/>
    <property type="match status" value="1"/>
</dbReference>
<dbReference type="SMART" id="SM00331">
    <property type="entry name" value="PP2C_SIG"/>
    <property type="match status" value="1"/>
</dbReference>
<evidence type="ECO:0000256" key="2">
    <source>
        <dbReference type="SAM" id="Phobius"/>
    </source>
</evidence>
<reference evidence="4 5" key="1">
    <citation type="submission" date="2015-06" db="EMBL/GenBank/DDBJ databases">
        <authorList>
            <person name="Wibberg Daniel"/>
        </authorList>
    </citation>
    <scope>NUCLEOTIDE SEQUENCE [LARGE SCALE GENOMIC DNA]</scope>
    <source>
        <strain evidence="4 5">T3/55T</strain>
    </source>
</reference>
<feature type="transmembrane region" description="Helical" evidence="2">
    <location>
        <begin position="123"/>
        <end position="141"/>
    </location>
</feature>
<protein>
    <recommendedName>
        <fullName evidence="3">PPM-type phosphatase domain-containing protein</fullName>
    </recommendedName>
</protein>
<evidence type="ECO:0000313" key="5">
    <source>
        <dbReference type="Proteomes" id="UP000236497"/>
    </source>
</evidence>
<name>A0A0H5SKM9_HERHM</name>
<feature type="transmembrane region" description="Helical" evidence="2">
    <location>
        <begin position="12"/>
        <end position="39"/>
    </location>
</feature>
<feature type="domain" description="PPM-type phosphatase" evidence="3">
    <location>
        <begin position="557"/>
        <end position="764"/>
    </location>
</feature>
<dbReference type="AlphaFoldDB" id="A0A0H5SKM9"/>
<dbReference type="InterPro" id="IPR052016">
    <property type="entry name" value="Bact_Sigma-Reg"/>
</dbReference>
<dbReference type="InterPro" id="IPR045768">
    <property type="entry name" value="SpoIIE_N"/>
</dbReference>
<dbReference type="PROSITE" id="PS51746">
    <property type="entry name" value="PPM_2"/>
    <property type="match status" value="1"/>
</dbReference>
<dbReference type="OrthoDB" id="9763774at2"/>
<dbReference type="InterPro" id="IPR036457">
    <property type="entry name" value="PPM-type-like_dom_sf"/>
</dbReference>
<keyword evidence="2" id="KW-0472">Membrane</keyword>
<organism evidence="4 5">
    <name type="scientific">Herbinix hemicellulosilytica</name>
    <dbReference type="NCBI Taxonomy" id="1564487"/>
    <lineage>
        <taxon>Bacteria</taxon>
        <taxon>Bacillati</taxon>
        <taxon>Bacillota</taxon>
        <taxon>Clostridia</taxon>
        <taxon>Lachnospirales</taxon>
        <taxon>Lachnospiraceae</taxon>
        <taxon>Herbinix</taxon>
    </lineage>
</organism>
<evidence type="ECO:0000259" key="3">
    <source>
        <dbReference type="PROSITE" id="PS51746"/>
    </source>
</evidence>